<reference evidence="1" key="1">
    <citation type="submission" date="2014-09" db="EMBL/GenBank/DDBJ databases">
        <authorList>
            <person name="Magalhaes I.L.F."/>
            <person name="Oliveira U."/>
            <person name="Santos F.R."/>
            <person name="Vidigal T.H.D.A."/>
            <person name="Brescovit A.D."/>
            <person name="Santos A.J."/>
        </authorList>
    </citation>
    <scope>NUCLEOTIDE SEQUENCE</scope>
    <source>
        <tissue evidence="1">Shoot tissue taken approximately 20 cm above the soil surface</tissue>
    </source>
</reference>
<proteinExistence type="predicted"/>
<sequence>MKASFTKPNRFEN</sequence>
<reference evidence="1" key="2">
    <citation type="journal article" date="2015" name="Data Brief">
        <title>Shoot transcriptome of the giant reed, Arundo donax.</title>
        <authorList>
            <person name="Barrero R.A."/>
            <person name="Guerrero F.D."/>
            <person name="Moolhuijzen P."/>
            <person name="Goolsby J.A."/>
            <person name="Tidwell J."/>
            <person name="Bellgard S.E."/>
            <person name="Bellgard M.I."/>
        </authorList>
    </citation>
    <scope>NUCLEOTIDE SEQUENCE</scope>
    <source>
        <tissue evidence="1">Shoot tissue taken approximately 20 cm above the soil surface</tissue>
    </source>
</reference>
<protein>
    <submittedName>
        <fullName evidence="1">Uncharacterized protein</fullName>
    </submittedName>
</protein>
<organism evidence="1">
    <name type="scientific">Arundo donax</name>
    <name type="common">Giant reed</name>
    <name type="synonym">Donax arundinaceus</name>
    <dbReference type="NCBI Taxonomy" id="35708"/>
    <lineage>
        <taxon>Eukaryota</taxon>
        <taxon>Viridiplantae</taxon>
        <taxon>Streptophyta</taxon>
        <taxon>Embryophyta</taxon>
        <taxon>Tracheophyta</taxon>
        <taxon>Spermatophyta</taxon>
        <taxon>Magnoliopsida</taxon>
        <taxon>Liliopsida</taxon>
        <taxon>Poales</taxon>
        <taxon>Poaceae</taxon>
        <taxon>PACMAD clade</taxon>
        <taxon>Arundinoideae</taxon>
        <taxon>Arundineae</taxon>
        <taxon>Arundo</taxon>
    </lineage>
</organism>
<accession>A0A0A9HN03</accession>
<name>A0A0A9HN03_ARUDO</name>
<evidence type="ECO:0000313" key="1">
    <source>
        <dbReference type="EMBL" id="JAE34273.1"/>
    </source>
</evidence>
<dbReference type="EMBL" id="GBRH01163623">
    <property type="protein sequence ID" value="JAE34273.1"/>
    <property type="molecule type" value="Transcribed_RNA"/>
</dbReference>